<gene>
    <name evidence="2" type="ORF">RF55_10426</name>
</gene>
<organism evidence="2 3">
    <name type="scientific">Lasius niger</name>
    <name type="common">Black garden ant</name>
    <dbReference type="NCBI Taxonomy" id="67767"/>
    <lineage>
        <taxon>Eukaryota</taxon>
        <taxon>Metazoa</taxon>
        <taxon>Ecdysozoa</taxon>
        <taxon>Arthropoda</taxon>
        <taxon>Hexapoda</taxon>
        <taxon>Insecta</taxon>
        <taxon>Pterygota</taxon>
        <taxon>Neoptera</taxon>
        <taxon>Endopterygota</taxon>
        <taxon>Hymenoptera</taxon>
        <taxon>Apocrita</taxon>
        <taxon>Aculeata</taxon>
        <taxon>Formicoidea</taxon>
        <taxon>Formicidae</taxon>
        <taxon>Formicinae</taxon>
        <taxon>Lasius</taxon>
        <taxon>Lasius</taxon>
    </lineage>
</organism>
<dbReference type="PaxDb" id="67767-A0A0J7KI36"/>
<dbReference type="Proteomes" id="UP000036403">
    <property type="component" value="Unassembled WGS sequence"/>
</dbReference>
<keyword evidence="3" id="KW-1185">Reference proteome</keyword>
<reference evidence="2 3" key="1">
    <citation type="submission" date="2015-04" db="EMBL/GenBank/DDBJ databases">
        <title>Lasius niger genome sequencing.</title>
        <authorList>
            <person name="Konorov E.A."/>
            <person name="Nikitin M.A."/>
            <person name="Kirill M.V."/>
            <person name="Chang P."/>
        </authorList>
    </citation>
    <scope>NUCLEOTIDE SEQUENCE [LARGE SCALE GENOMIC DNA]</scope>
    <source>
        <tissue evidence="2">Whole</tissue>
    </source>
</reference>
<comment type="caution">
    <text evidence="2">The sequence shown here is derived from an EMBL/GenBank/DDBJ whole genome shotgun (WGS) entry which is preliminary data.</text>
</comment>
<dbReference type="EMBL" id="LBMM01007280">
    <property type="protein sequence ID" value="KMQ89881.1"/>
    <property type="molecule type" value="Genomic_DNA"/>
</dbReference>
<feature type="region of interest" description="Disordered" evidence="1">
    <location>
        <begin position="36"/>
        <end position="55"/>
    </location>
</feature>
<sequence>MGLRGLTGAPHLDSGYADLDATERLSAEGAQGLFSSRESGVHQAKEQQQTADAAAVLQETQPEHERLERPVQVILQVGRKVGWPPVFPDICRSDFDCHGFITRSRKLVVYISLGDLLFNVQ</sequence>
<name>A0A0J7KI36_LASNI</name>
<accession>A0A0J7KI36</accession>
<evidence type="ECO:0000313" key="3">
    <source>
        <dbReference type="Proteomes" id="UP000036403"/>
    </source>
</evidence>
<evidence type="ECO:0000256" key="1">
    <source>
        <dbReference type="SAM" id="MobiDB-lite"/>
    </source>
</evidence>
<evidence type="ECO:0000313" key="2">
    <source>
        <dbReference type="EMBL" id="KMQ89881.1"/>
    </source>
</evidence>
<proteinExistence type="predicted"/>
<protein>
    <submittedName>
        <fullName evidence="2">Uncharacterized protein</fullName>
    </submittedName>
</protein>
<dbReference type="AlphaFoldDB" id="A0A0J7KI36"/>